<sequence length="352" mass="39201">MKAKHVSTVITLSLSTAITSTAISKSSCSKQHEGGSPSDRFGVPFKSMVVFGDSFSDVGNVNIASNKTQPGMWSYAGRYSDGRVWHEYLAQFLGLPSLDPSEAGGTVHAWGGATTNNDYVSAFSTALDAVVPAVDRQITEYVDGTSGVVDEDALHVVSSGYNDYWWYVFRNFTLTEGQDLNMTNVYTTVAREVLTQVRRLHDAGARHFLVGNVPNMTSWAEAQGQPQEVLNAYRTLALGHNNLLTELLSKFEQSTNDTTVYKLDYFDSMDCLNERKDFLGFRDLFNACHEGQQKCDDIFSYKFWDAYHPSTHAHFFLSRVAIQTIFDKEEAIKTMKNAESTLTGSFLRSTAR</sequence>
<feature type="signal peptide" evidence="2">
    <location>
        <begin position="1"/>
        <end position="22"/>
    </location>
</feature>
<protein>
    <recommendedName>
        <fullName evidence="5">SGNH hydrolase-type esterase domain-containing protein</fullName>
    </recommendedName>
</protein>
<dbReference type="InterPro" id="IPR001087">
    <property type="entry name" value="GDSL"/>
</dbReference>
<reference evidence="3 4" key="1">
    <citation type="journal article" date="2012" name="Genome Biol.">
        <title>Genome and low-iron response of an oceanic diatom adapted to chronic iron limitation.</title>
        <authorList>
            <person name="Lommer M."/>
            <person name="Specht M."/>
            <person name="Roy A.S."/>
            <person name="Kraemer L."/>
            <person name="Andreson R."/>
            <person name="Gutowska M.A."/>
            <person name="Wolf J."/>
            <person name="Bergner S.V."/>
            <person name="Schilhabel M.B."/>
            <person name="Klostermeier U.C."/>
            <person name="Beiko R.G."/>
            <person name="Rosenstiel P."/>
            <person name="Hippler M."/>
            <person name="Laroche J."/>
        </authorList>
    </citation>
    <scope>NUCLEOTIDE SEQUENCE [LARGE SCALE GENOMIC DNA]</scope>
    <source>
        <strain evidence="3 4">CCMP1005</strain>
    </source>
</reference>
<evidence type="ECO:0000313" key="3">
    <source>
        <dbReference type="EMBL" id="EJK75590.1"/>
    </source>
</evidence>
<proteinExistence type="predicted"/>
<dbReference type="InterPro" id="IPR051058">
    <property type="entry name" value="GDSL_Est/Lipase"/>
</dbReference>
<dbReference type="GO" id="GO:0016788">
    <property type="term" value="F:hydrolase activity, acting on ester bonds"/>
    <property type="evidence" value="ECO:0007669"/>
    <property type="project" value="InterPro"/>
</dbReference>
<dbReference type="SUPFAM" id="SSF52266">
    <property type="entry name" value="SGNH hydrolase"/>
    <property type="match status" value="1"/>
</dbReference>
<organism evidence="3 4">
    <name type="scientific">Thalassiosira oceanica</name>
    <name type="common">Marine diatom</name>
    <dbReference type="NCBI Taxonomy" id="159749"/>
    <lineage>
        <taxon>Eukaryota</taxon>
        <taxon>Sar</taxon>
        <taxon>Stramenopiles</taxon>
        <taxon>Ochrophyta</taxon>
        <taxon>Bacillariophyta</taxon>
        <taxon>Coscinodiscophyceae</taxon>
        <taxon>Thalassiosirophycidae</taxon>
        <taxon>Thalassiosirales</taxon>
        <taxon>Thalassiosiraceae</taxon>
        <taxon>Thalassiosira</taxon>
    </lineage>
</organism>
<evidence type="ECO:0000313" key="4">
    <source>
        <dbReference type="Proteomes" id="UP000266841"/>
    </source>
</evidence>
<comment type="caution">
    <text evidence="3">The sequence shown here is derived from an EMBL/GenBank/DDBJ whole genome shotgun (WGS) entry which is preliminary data.</text>
</comment>
<dbReference type="OrthoDB" id="1600564at2759"/>
<feature type="chain" id="PRO_5003838380" description="SGNH hydrolase-type esterase domain-containing protein" evidence="2">
    <location>
        <begin position="23"/>
        <end position="352"/>
    </location>
</feature>
<evidence type="ECO:0008006" key="5">
    <source>
        <dbReference type="Google" id="ProtNLM"/>
    </source>
</evidence>
<name>K0TDT2_THAOC</name>
<dbReference type="AlphaFoldDB" id="K0TDT2"/>
<dbReference type="Proteomes" id="UP000266841">
    <property type="component" value="Unassembled WGS sequence"/>
</dbReference>
<dbReference type="InterPro" id="IPR036514">
    <property type="entry name" value="SGNH_hydro_sf"/>
</dbReference>
<dbReference type="EMBL" id="AGNL01002848">
    <property type="protein sequence ID" value="EJK75590.1"/>
    <property type="molecule type" value="Genomic_DNA"/>
</dbReference>
<evidence type="ECO:0000256" key="1">
    <source>
        <dbReference type="ARBA" id="ARBA00022801"/>
    </source>
</evidence>
<accession>K0TDT2</accession>
<dbReference type="Gene3D" id="3.40.50.1110">
    <property type="entry name" value="SGNH hydrolase"/>
    <property type="match status" value="1"/>
</dbReference>
<dbReference type="CDD" id="cd01846">
    <property type="entry name" value="fatty_acyltransferase_like"/>
    <property type="match status" value="1"/>
</dbReference>
<dbReference type="PANTHER" id="PTHR45648">
    <property type="entry name" value="GDSL LIPASE/ACYLHYDROLASE FAMILY PROTEIN (AFU_ORTHOLOGUE AFUA_4G14700)"/>
    <property type="match status" value="1"/>
</dbReference>
<evidence type="ECO:0000256" key="2">
    <source>
        <dbReference type="SAM" id="SignalP"/>
    </source>
</evidence>
<dbReference type="Pfam" id="PF00657">
    <property type="entry name" value="Lipase_GDSL"/>
    <property type="match status" value="1"/>
</dbReference>
<keyword evidence="2" id="KW-0732">Signal</keyword>
<keyword evidence="1" id="KW-0378">Hydrolase</keyword>
<gene>
    <name evidence="3" type="ORF">THAOC_02683</name>
</gene>
<dbReference type="PANTHER" id="PTHR45648:SF22">
    <property type="entry name" value="GDSL LIPASE_ACYLHYDROLASE FAMILY PROTEIN (AFU_ORTHOLOGUE AFUA_4G14700)"/>
    <property type="match status" value="1"/>
</dbReference>
<keyword evidence="4" id="KW-1185">Reference proteome</keyword>